<keyword evidence="1" id="KW-0175">Coiled coil</keyword>
<feature type="compositionally biased region" description="Acidic residues" evidence="2">
    <location>
        <begin position="364"/>
        <end position="376"/>
    </location>
</feature>
<dbReference type="PANTHER" id="PTHR23308">
    <property type="entry name" value="NUCLEAR INHIBITOR OF PROTEIN PHOSPHATASE-1"/>
    <property type="match status" value="1"/>
</dbReference>
<feature type="region of interest" description="Disordered" evidence="2">
    <location>
        <begin position="1"/>
        <end position="78"/>
    </location>
</feature>
<name>A0A6J5X1S0_PRUAR</name>
<dbReference type="OrthoDB" id="444265at2759"/>
<feature type="domain" description="FHA" evidence="3">
    <location>
        <begin position="124"/>
        <end position="174"/>
    </location>
</feature>
<dbReference type="SMART" id="SM00240">
    <property type="entry name" value="FHA"/>
    <property type="match status" value="1"/>
</dbReference>
<evidence type="ECO:0000259" key="3">
    <source>
        <dbReference type="PROSITE" id="PS50006"/>
    </source>
</evidence>
<gene>
    <name evidence="4" type="ORF">ORAREDHAP_LOCUS23019</name>
</gene>
<evidence type="ECO:0000256" key="2">
    <source>
        <dbReference type="SAM" id="MobiDB-lite"/>
    </source>
</evidence>
<proteinExistence type="predicted"/>
<feature type="compositionally biased region" description="Basic and acidic residues" evidence="2">
    <location>
        <begin position="485"/>
        <end position="503"/>
    </location>
</feature>
<sequence length="710" mass="78581">MTTAMAPPPDPVPETLSSEPAETSSSAITMKPPMGPPPAKNPSPPPQSEAPIAEEQPQSNSSINDSTEAAEDNAKQTLKPQSQGFAVPYTIPPWSAAPCHQFQLEVLKDGAIINQFDVYEKGAYMFGRIDLCDFVLEHPTVSRFHAVLQFKRSGEAYLYDLGSTHGTFINKNQVNKKVYVDLCVGDVIRFGHSSRLYIFQGPSELMPPEKDLKLLRVAKMREDILDQEASLQRARLEASLADGISWGMEEDAIEEAEDDGEEVTWQTYKGQLTEKQEKTREKVLKRLEKIAHMKKEIDAIRAKDISQGGLSQGQQTQIARNEQRIAQIMEELENLEETLNESIRESLGARVGKLSYGKKKGATDEEEELLSDDDEFYDRTKKPSSKKAGENPSVETSDTLLDKRDAIMKEMEEKKELLSIEKNKMASKTTDETDAADALDAYMSGLSSQLVLNKTEELQKELSALQSELDRIIFLLKIADPSGEAAKKRDSKVQEVQESKPNKSETPAPAIKKQPPMEPKESSQPGKPANDSILKEGTTEVSIKSSTELAASEIGHQEAAPSNQDEAGEFVDYKDRKKILENVSDAKVNMESGIENAAPGLIIRKRKQVHESKGNDSDSHQQPASSTGAEFMAEDAVALLLKHKRGYSAPDDETQDVKEGKQLSKDKKKPKRVLGPEKPSFLDTNSDETWVPPEGQSGDGRTSLNSRYGY</sequence>
<feature type="compositionally biased region" description="Polar residues" evidence="2">
    <location>
        <begin position="15"/>
        <end position="28"/>
    </location>
</feature>
<dbReference type="FunFam" id="2.60.200.20:FF:000053">
    <property type="entry name" value="Os06g0275900 protein"/>
    <property type="match status" value="1"/>
</dbReference>
<accession>A0A6J5X1S0</accession>
<protein>
    <recommendedName>
        <fullName evidence="3">FHA domain-containing protein</fullName>
    </recommendedName>
</protein>
<dbReference type="CDD" id="cd22677">
    <property type="entry name" value="FHA_Kanadaptin"/>
    <property type="match status" value="1"/>
</dbReference>
<dbReference type="AlphaFoldDB" id="A0A6J5X1S0"/>
<feature type="region of interest" description="Disordered" evidence="2">
    <location>
        <begin position="644"/>
        <end position="710"/>
    </location>
</feature>
<feature type="region of interest" description="Disordered" evidence="2">
    <location>
        <begin position="356"/>
        <end position="401"/>
    </location>
</feature>
<feature type="compositionally biased region" description="Basic and acidic residues" evidence="2">
    <location>
        <begin position="609"/>
        <end position="619"/>
    </location>
</feature>
<dbReference type="SUPFAM" id="SSF49879">
    <property type="entry name" value="SMAD/FHA domain"/>
    <property type="match status" value="1"/>
</dbReference>
<feature type="compositionally biased region" description="Polar residues" evidence="2">
    <location>
        <begin position="539"/>
        <end position="549"/>
    </location>
</feature>
<dbReference type="Proteomes" id="UP000507245">
    <property type="component" value="Unassembled WGS sequence"/>
</dbReference>
<dbReference type="InterPro" id="IPR050923">
    <property type="entry name" value="Cell_Proc_Reg/RNA_Proc"/>
</dbReference>
<dbReference type="PROSITE" id="PS50006">
    <property type="entry name" value="FHA_DOMAIN"/>
    <property type="match status" value="1"/>
</dbReference>
<reference evidence="5" key="1">
    <citation type="journal article" date="2020" name="Genome Biol.">
        <title>Gamete binning: chromosome-level and haplotype-resolved genome assembly enabled by high-throughput single-cell sequencing of gamete genomes.</title>
        <authorList>
            <person name="Campoy J.A."/>
            <person name="Sun H."/>
            <person name="Goel M."/>
            <person name="Jiao W.-B."/>
            <person name="Folz-Donahue K."/>
            <person name="Wang N."/>
            <person name="Rubio M."/>
            <person name="Liu C."/>
            <person name="Kukat C."/>
            <person name="Ruiz D."/>
            <person name="Huettel B."/>
            <person name="Schneeberger K."/>
        </authorList>
    </citation>
    <scope>NUCLEOTIDE SEQUENCE [LARGE SCALE GENOMIC DNA]</scope>
    <source>
        <strain evidence="5">cv. Rojo Pasion</strain>
    </source>
</reference>
<feature type="region of interest" description="Disordered" evidence="2">
    <location>
        <begin position="590"/>
        <end position="631"/>
    </location>
</feature>
<dbReference type="Gene3D" id="2.60.200.20">
    <property type="match status" value="1"/>
</dbReference>
<feature type="compositionally biased region" description="Pro residues" evidence="2">
    <location>
        <begin position="33"/>
        <end position="48"/>
    </location>
</feature>
<evidence type="ECO:0000313" key="5">
    <source>
        <dbReference type="Proteomes" id="UP000507245"/>
    </source>
</evidence>
<feature type="region of interest" description="Disordered" evidence="2">
    <location>
        <begin position="483"/>
        <end position="570"/>
    </location>
</feature>
<keyword evidence="5" id="KW-1185">Reference proteome</keyword>
<organism evidence="4 5">
    <name type="scientific">Prunus armeniaca</name>
    <name type="common">Apricot</name>
    <name type="synonym">Armeniaca vulgaris</name>
    <dbReference type="NCBI Taxonomy" id="36596"/>
    <lineage>
        <taxon>Eukaryota</taxon>
        <taxon>Viridiplantae</taxon>
        <taxon>Streptophyta</taxon>
        <taxon>Embryophyta</taxon>
        <taxon>Tracheophyta</taxon>
        <taxon>Spermatophyta</taxon>
        <taxon>Magnoliopsida</taxon>
        <taxon>eudicotyledons</taxon>
        <taxon>Gunneridae</taxon>
        <taxon>Pentapetalae</taxon>
        <taxon>rosids</taxon>
        <taxon>fabids</taxon>
        <taxon>Rosales</taxon>
        <taxon>Rosaceae</taxon>
        <taxon>Amygdaloideae</taxon>
        <taxon>Amygdaleae</taxon>
        <taxon>Prunus</taxon>
    </lineage>
</organism>
<feature type="compositionally biased region" description="Polar residues" evidence="2">
    <location>
        <begin position="699"/>
        <end position="710"/>
    </location>
</feature>
<evidence type="ECO:0000313" key="4">
    <source>
        <dbReference type="EMBL" id="CAB4305144.1"/>
    </source>
</evidence>
<evidence type="ECO:0000256" key="1">
    <source>
        <dbReference type="SAM" id="Coils"/>
    </source>
</evidence>
<feature type="compositionally biased region" description="Polar residues" evidence="2">
    <location>
        <begin position="56"/>
        <end position="67"/>
    </location>
</feature>
<dbReference type="Pfam" id="PF00498">
    <property type="entry name" value="FHA"/>
    <property type="match status" value="1"/>
</dbReference>
<dbReference type="InterPro" id="IPR000253">
    <property type="entry name" value="FHA_dom"/>
</dbReference>
<feature type="compositionally biased region" description="Pro residues" evidence="2">
    <location>
        <begin position="1"/>
        <end position="12"/>
    </location>
</feature>
<dbReference type="EMBL" id="CAEKKB010000003">
    <property type="protein sequence ID" value="CAB4305144.1"/>
    <property type="molecule type" value="Genomic_DNA"/>
</dbReference>
<dbReference type="InterPro" id="IPR008984">
    <property type="entry name" value="SMAD_FHA_dom_sf"/>
</dbReference>
<feature type="coiled-coil region" evidence="1">
    <location>
        <begin position="318"/>
        <end position="345"/>
    </location>
</feature>
<feature type="coiled-coil region" evidence="1">
    <location>
        <begin position="408"/>
        <end position="468"/>
    </location>
</feature>
<feature type="compositionally biased region" description="Basic and acidic residues" evidence="2">
    <location>
        <begin position="655"/>
        <end position="665"/>
    </location>
</feature>